<dbReference type="OrthoDB" id="206339at2759"/>
<gene>
    <name evidence="3" type="ORF">BINO364_LOCUS5584</name>
</gene>
<feature type="non-terminal residue" evidence="3">
    <location>
        <position position="1177"/>
    </location>
</feature>
<feature type="compositionally biased region" description="Basic and acidic residues" evidence="2">
    <location>
        <begin position="1121"/>
        <end position="1139"/>
    </location>
</feature>
<evidence type="ECO:0000256" key="1">
    <source>
        <dbReference type="SAM" id="Coils"/>
    </source>
</evidence>
<evidence type="ECO:0000313" key="4">
    <source>
        <dbReference type="Proteomes" id="UP000838878"/>
    </source>
</evidence>
<keyword evidence="1" id="KW-0175">Coiled coil</keyword>
<feature type="coiled-coil region" evidence="1">
    <location>
        <begin position="721"/>
        <end position="748"/>
    </location>
</feature>
<evidence type="ECO:0000256" key="2">
    <source>
        <dbReference type="SAM" id="MobiDB-lite"/>
    </source>
</evidence>
<feature type="region of interest" description="Disordered" evidence="2">
    <location>
        <begin position="189"/>
        <end position="211"/>
    </location>
</feature>
<dbReference type="Pfam" id="PF16045">
    <property type="entry name" value="LisH_2"/>
    <property type="match status" value="1"/>
</dbReference>
<dbReference type="PROSITE" id="PS50896">
    <property type="entry name" value="LISH"/>
    <property type="match status" value="1"/>
</dbReference>
<dbReference type="EMBL" id="OV170233">
    <property type="protein sequence ID" value="CAH0719213.1"/>
    <property type="molecule type" value="Genomic_DNA"/>
</dbReference>
<keyword evidence="4" id="KW-1185">Reference proteome</keyword>
<reference evidence="3" key="1">
    <citation type="submission" date="2021-12" db="EMBL/GenBank/DDBJ databases">
        <authorList>
            <person name="Martin H S."/>
        </authorList>
    </citation>
    <scope>NUCLEOTIDE SEQUENCE</scope>
</reference>
<dbReference type="InterPro" id="IPR006594">
    <property type="entry name" value="LisH"/>
</dbReference>
<organism evidence="3 4">
    <name type="scientific">Brenthis ino</name>
    <name type="common">lesser marbled fritillary</name>
    <dbReference type="NCBI Taxonomy" id="405034"/>
    <lineage>
        <taxon>Eukaryota</taxon>
        <taxon>Metazoa</taxon>
        <taxon>Ecdysozoa</taxon>
        <taxon>Arthropoda</taxon>
        <taxon>Hexapoda</taxon>
        <taxon>Insecta</taxon>
        <taxon>Pterygota</taxon>
        <taxon>Neoptera</taxon>
        <taxon>Endopterygota</taxon>
        <taxon>Lepidoptera</taxon>
        <taxon>Glossata</taxon>
        <taxon>Ditrysia</taxon>
        <taxon>Papilionoidea</taxon>
        <taxon>Nymphalidae</taxon>
        <taxon>Heliconiinae</taxon>
        <taxon>Argynnini</taxon>
        <taxon>Brenthis</taxon>
    </lineage>
</organism>
<sequence length="1177" mass="135952">MDCAIEDETNFILDNDDLNDIESSENFQKFIHELFERNGVLNDLRAYLRGHIVNVLKSTETGDPLTCQKHFTQRLELSYQALNILIAEYLLRLEFSYSLSVFISEIPLSNMVFEFARTILKAADTNLTGLRFGECDVWSILNYLGIKCDSEHASKIVELYNSSQESPLLLCILKCLKLYEKTPINIEPSHTSDENVSSDKTTDLDTEDEKNKKRIHKNMLNKCKHYAFCKTCQSKVKRLKSRYEKKRNKLEKMFEQVKTVYEGEVEMMKSDEQKKIKRSIAKHALELQRHKEQLEESYRAKVEKLEENVKQKKKFLWGLARALRDQHQSMATAMMDVKLETERLVEKENNLKKQLEEAERMLKNKGEKMHNQIVQEIKILADHLQSMKTERKALDKERTDLDNLKQVCDKNDRFLAEYKDSKEDLKLHYVSLKEELNVLKKCIEDKAESKCVVEKGTGMEEGNGGVKSLMNNGVSVRNDDCEDDKLKHLVINDFKKKNVNFSKSNQELKRQSSSSETDVQEASGAHTLRALREENERLKKFAVQQSEHIDALSRERNALQHRVSRAFPATFIPQYFNTNRVRLAGGEQASKSAEHVPFIGKDRHMDSNRRYLINQWRALGHRPPSAATHTNVPTPEQIVQSAPECIPENNISDNIEIDDDDRRSLQTNISEVAPASPVVNINKPREKSPKSVSREAKEKIRNNSTTEHPPIFRDKSPNATLREAKLRLRKLEIEAEAVEKSYLDFKKRQSELKLSKSNVTVSNEAILDEVKRLNIKQGKIQQKFKENYKICDISLKESPELIKKDFDKYLREYQTKYDIGRIHFPNKNAILQKVKPIPSSYTKFNDKVNKDAKNPNYLETPITEFRKFYQNGNSDRIINNNLSDVEQIYEENKEYQKRSPNTKCNERAELEILRDDINKTNNITKGLPELVVPVENNEEIHQLNIKQDIGIENNVSNIKLESLESTAVLEDKNKVSEGISIKDVVINLSDEILNLEQKTEKTIEHLQNNVELNDLKTNTLENDDAIQNKENLLIVEIENVRDENSIQVTKSNDLLLIVESAIDNREIENQKNNEISPQMTIIISPKTPKNIDINENKMSSPKKIEKITYLYNNTSNAIFHPKDDVPSVELSKKSEDSSKIENNSEVYGDDFSADFGNSSPISLPKQSELDDDHFWDS</sequence>
<accession>A0A8J9VCB3</accession>
<proteinExistence type="predicted"/>
<dbReference type="AlphaFoldDB" id="A0A8J9VCB3"/>
<evidence type="ECO:0008006" key="5">
    <source>
        <dbReference type="Google" id="ProtNLM"/>
    </source>
</evidence>
<feature type="coiled-coil region" evidence="1">
    <location>
        <begin position="229"/>
        <end position="435"/>
    </location>
</feature>
<name>A0A8J9VCB3_9NEOP</name>
<feature type="compositionally biased region" description="Basic and acidic residues" evidence="2">
    <location>
        <begin position="683"/>
        <end position="701"/>
    </location>
</feature>
<feature type="compositionally biased region" description="Polar residues" evidence="2">
    <location>
        <begin position="1155"/>
        <end position="1165"/>
    </location>
</feature>
<feature type="region of interest" description="Disordered" evidence="2">
    <location>
        <begin position="680"/>
        <end position="715"/>
    </location>
</feature>
<feature type="region of interest" description="Disordered" evidence="2">
    <location>
        <begin position="1121"/>
        <end position="1177"/>
    </location>
</feature>
<dbReference type="Proteomes" id="UP000838878">
    <property type="component" value="Chromosome 13"/>
</dbReference>
<feature type="region of interest" description="Disordered" evidence="2">
    <location>
        <begin position="504"/>
        <end position="523"/>
    </location>
</feature>
<protein>
    <recommendedName>
        <fullName evidence="5">LisH domain-containing protein</fullName>
    </recommendedName>
</protein>
<evidence type="ECO:0000313" key="3">
    <source>
        <dbReference type="EMBL" id="CAH0719213.1"/>
    </source>
</evidence>